<dbReference type="PANTHER" id="PTHR11735:SF11">
    <property type="entry name" value="TRNA THREONYLCARBAMOYLADENOSINE BIOSYNTHESIS PROTEIN TSAB"/>
    <property type="match status" value="1"/>
</dbReference>
<name>A0A2Z5UUN6_9COXI</name>
<dbReference type="KEGG" id="rvi:RVIR1_07180"/>
<evidence type="ECO:0000313" key="6">
    <source>
        <dbReference type="Proteomes" id="UP000282483"/>
    </source>
</evidence>
<accession>A0A2Z5UUN6</accession>
<keyword evidence="6" id="KW-1185">Reference proteome</keyword>
<protein>
    <recommendedName>
        <fullName evidence="2">tRNA threonylcarbamoyladenosine biosynthesis protein TsaB</fullName>
    </recommendedName>
    <alternativeName>
        <fullName evidence="3">t(6)A37 threonylcarbamoyladenosine biosynthesis protein TsaB</fullName>
    </alternativeName>
</protein>
<dbReference type="GO" id="GO:0002949">
    <property type="term" value="P:tRNA threonylcarbamoyladenosine modification"/>
    <property type="evidence" value="ECO:0007669"/>
    <property type="project" value="InterPro"/>
</dbReference>
<comment type="similarity">
    <text evidence="1">Belongs to the KAE1 / TsaD family. TsaB subfamily.</text>
</comment>
<dbReference type="InterPro" id="IPR043129">
    <property type="entry name" value="ATPase_NBD"/>
</dbReference>
<dbReference type="RefSeq" id="WP_126322683.1">
    <property type="nucleotide sequence ID" value="NZ_AP018005.1"/>
</dbReference>
<dbReference type="GO" id="GO:0005829">
    <property type="term" value="C:cytosol"/>
    <property type="evidence" value="ECO:0007669"/>
    <property type="project" value="TreeGrafter"/>
</dbReference>
<sequence length="230" mass="25284">MSLKILSLEASTEACSAALLHQDVIQECYQLAPRQHTHLILPMLESLLAEATLKLCDLDAIAFSRGPGSFTGNRISASIVQAIAFAMDIPVVSISSLQCLAQGAYRELHATQVLAAMDARMNEIYWASYRLGDEGIMLEYDPEQLSDPKQFPGTALSDFIGVGSGWDHYAELLEPQFKENQLQQCYPGRYPRAYDVALLAAHAYKEGQVVSAEQAVPVYLREKVASPKCS</sequence>
<dbReference type="CDD" id="cd24032">
    <property type="entry name" value="ASKHA_NBD_TsaB"/>
    <property type="match status" value="1"/>
</dbReference>
<evidence type="ECO:0000256" key="1">
    <source>
        <dbReference type="ARBA" id="ARBA00010493"/>
    </source>
</evidence>
<keyword evidence="5" id="KW-0645">Protease</keyword>
<keyword evidence="5" id="KW-0378">Hydrolase</keyword>
<proteinExistence type="inferred from homology"/>
<dbReference type="NCBIfam" id="TIGR03725">
    <property type="entry name" value="T6A_YeaZ"/>
    <property type="match status" value="1"/>
</dbReference>
<dbReference type="PANTHER" id="PTHR11735">
    <property type="entry name" value="TRNA N6-ADENOSINE THREONYLCARBAMOYLTRANSFERASE"/>
    <property type="match status" value="1"/>
</dbReference>
<evidence type="ECO:0000259" key="4">
    <source>
        <dbReference type="Pfam" id="PF00814"/>
    </source>
</evidence>
<dbReference type="Gene3D" id="3.30.420.40">
    <property type="match status" value="2"/>
</dbReference>
<gene>
    <name evidence="5" type="primary">ydfM</name>
    <name evidence="5" type="ORF">RVIR1_07180</name>
</gene>
<dbReference type="InterPro" id="IPR000905">
    <property type="entry name" value="Gcp-like_dom"/>
</dbReference>
<dbReference type="GO" id="GO:0008233">
    <property type="term" value="F:peptidase activity"/>
    <property type="evidence" value="ECO:0007669"/>
    <property type="project" value="UniProtKB-KW"/>
</dbReference>
<dbReference type="Pfam" id="PF00814">
    <property type="entry name" value="TsaD"/>
    <property type="match status" value="1"/>
</dbReference>
<dbReference type="InterPro" id="IPR022496">
    <property type="entry name" value="T6A_TsaB"/>
</dbReference>
<evidence type="ECO:0000313" key="5">
    <source>
        <dbReference type="EMBL" id="BBB15208.1"/>
    </source>
</evidence>
<reference evidence="5 6" key="1">
    <citation type="submission" date="2017-03" db="EMBL/GenBank/DDBJ databases">
        <title>The genome sequence of Candidatus Rickettsiella viridis.</title>
        <authorList>
            <person name="Nikoh N."/>
            <person name="Tsuchida T."/>
            <person name="Yamaguchi K."/>
            <person name="Maeda T."/>
            <person name="Shigenobu S."/>
            <person name="Fukatsu T."/>
        </authorList>
    </citation>
    <scope>NUCLEOTIDE SEQUENCE [LARGE SCALE GENOMIC DNA]</scope>
    <source>
        <strain evidence="5 6">Ap-RA04</strain>
    </source>
</reference>
<dbReference type="AlphaFoldDB" id="A0A2Z5UUN6"/>
<organism evidence="5 6">
    <name type="scientific">Candidatus Rickettsiella viridis</name>
    <dbReference type="NCBI Taxonomy" id="676208"/>
    <lineage>
        <taxon>Bacteria</taxon>
        <taxon>Pseudomonadati</taxon>
        <taxon>Pseudomonadota</taxon>
        <taxon>Gammaproteobacteria</taxon>
        <taxon>Legionellales</taxon>
        <taxon>Coxiellaceae</taxon>
        <taxon>Rickettsiella</taxon>
    </lineage>
</organism>
<dbReference type="GO" id="GO:0006508">
    <property type="term" value="P:proteolysis"/>
    <property type="evidence" value="ECO:0007669"/>
    <property type="project" value="UniProtKB-KW"/>
</dbReference>
<dbReference type="Proteomes" id="UP000282483">
    <property type="component" value="Chromosome"/>
</dbReference>
<evidence type="ECO:0000256" key="2">
    <source>
        <dbReference type="ARBA" id="ARBA00019012"/>
    </source>
</evidence>
<dbReference type="EMBL" id="AP018005">
    <property type="protein sequence ID" value="BBB15208.1"/>
    <property type="molecule type" value="Genomic_DNA"/>
</dbReference>
<feature type="domain" description="Gcp-like" evidence="4">
    <location>
        <begin position="31"/>
        <end position="136"/>
    </location>
</feature>
<dbReference type="OrthoDB" id="9809995at2"/>
<evidence type="ECO:0000256" key="3">
    <source>
        <dbReference type="ARBA" id="ARBA00032446"/>
    </source>
</evidence>
<dbReference type="SUPFAM" id="SSF53067">
    <property type="entry name" value="Actin-like ATPase domain"/>
    <property type="match status" value="2"/>
</dbReference>